<evidence type="ECO:0000256" key="1">
    <source>
        <dbReference type="SAM" id="Phobius"/>
    </source>
</evidence>
<feature type="transmembrane region" description="Helical" evidence="1">
    <location>
        <begin position="87"/>
        <end position="110"/>
    </location>
</feature>
<dbReference type="PATRIC" id="fig|1227492.4.peg.2732"/>
<dbReference type="OrthoDB" id="236291at2157"/>
<keyword evidence="1" id="KW-1133">Transmembrane helix</keyword>
<keyword evidence="3" id="KW-1185">Reference proteome</keyword>
<feature type="transmembrane region" description="Helical" evidence="1">
    <location>
        <begin position="33"/>
        <end position="52"/>
    </location>
</feature>
<dbReference type="EMBL" id="AOIN01000069">
    <property type="protein sequence ID" value="ELY97305.1"/>
    <property type="molecule type" value="Genomic_DNA"/>
</dbReference>
<feature type="transmembrane region" description="Helical" evidence="1">
    <location>
        <begin position="241"/>
        <end position="261"/>
    </location>
</feature>
<evidence type="ECO:0000313" key="3">
    <source>
        <dbReference type="Proteomes" id="UP000011693"/>
    </source>
</evidence>
<dbReference type="STRING" id="1227492.C482_13765"/>
<reference evidence="2 3" key="1">
    <citation type="journal article" date="2014" name="PLoS Genet.">
        <title>Phylogenetically driven sequencing of extremely halophilic archaea reveals strategies for static and dynamic osmo-response.</title>
        <authorList>
            <person name="Becker E.A."/>
            <person name="Seitzer P.M."/>
            <person name="Tritt A."/>
            <person name="Larsen D."/>
            <person name="Krusor M."/>
            <person name="Yao A.I."/>
            <person name="Wu D."/>
            <person name="Madern D."/>
            <person name="Eisen J.A."/>
            <person name="Darling A.E."/>
            <person name="Facciotti M.T."/>
        </authorList>
    </citation>
    <scope>NUCLEOTIDE SEQUENCE [LARGE SCALE GENOMIC DNA]</scope>
    <source>
        <strain evidence="2 3">JCM 10990</strain>
    </source>
</reference>
<keyword evidence="1" id="KW-0472">Membrane</keyword>
<feature type="transmembrane region" description="Helical" evidence="1">
    <location>
        <begin position="172"/>
        <end position="193"/>
    </location>
</feature>
<feature type="transmembrane region" description="Helical" evidence="1">
    <location>
        <begin position="6"/>
        <end position="24"/>
    </location>
</feature>
<feature type="transmembrane region" description="Helical" evidence="1">
    <location>
        <begin position="205"/>
        <end position="229"/>
    </location>
</feature>
<dbReference type="Proteomes" id="UP000011693">
    <property type="component" value="Unassembled WGS sequence"/>
</dbReference>
<accession>M0AEX1</accession>
<evidence type="ECO:0000313" key="2">
    <source>
        <dbReference type="EMBL" id="ELY97305.1"/>
    </source>
</evidence>
<feature type="transmembrane region" description="Helical" evidence="1">
    <location>
        <begin position="130"/>
        <end position="152"/>
    </location>
</feature>
<sequence length="277" mass="29979">MAPELTHFLAGATLVLLAAAPLAFRGYLRRRHLWLVVLGGLWGMFPDIHYVTPVFQSELAALHDSRWADLFAFHYTLDQPPFDTRELLSIAASIVTFVIAVAVFTAATAVGDHDSRRRLPRYGLLAQPLVLGYAAGIMGLFGGIAVGAALVLTGRLELVAELVGRESTAAGWLVLFGGCTVVSAGFAMGISLLNRRWHVLRPGPSLLLGVCYGLGVWLVAVVLALPLWMRIVLGLPRPIPYLHVFSLVVLVGFGLLIGLAYPPVWRFIVLPLVGNRS</sequence>
<comment type="caution">
    <text evidence="2">The sequence shown here is derived from an EMBL/GenBank/DDBJ whole genome shotgun (WGS) entry which is preliminary data.</text>
</comment>
<name>M0AEX1_9EURY</name>
<dbReference type="RefSeq" id="WP_006168185.1">
    <property type="nucleotide sequence ID" value="NZ_AOIN01000069.1"/>
</dbReference>
<keyword evidence="1" id="KW-0812">Transmembrane</keyword>
<gene>
    <name evidence="2" type="ORF">C482_13765</name>
</gene>
<dbReference type="AlphaFoldDB" id="M0AEX1"/>
<organism evidence="2 3">
    <name type="scientific">Natrialba chahannaoensis JCM 10990</name>
    <dbReference type="NCBI Taxonomy" id="1227492"/>
    <lineage>
        <taxon>Archaea</taxon>
        <taxon>Methanobacteriati</taxon>
        <taxon>Methanobacteriota</taxon>
        <taxon>Stenosarchaea group</taxon>
        <taxon>Halobacteria</taxon>
        <taxon>Halobacteriales</taxon>
        <taxon>Natrialbaceae</taxon>
        <taxon>Natrialba</taxon>
    </lineage>
</organism>
<protein>
    <submittedName>
        <fullName evidence="2">Uncharacterized protein</fullName>
    </submittedName>
</protein>
<proteinExistence type="predicted"/>